<evidence type="ECO:0000256" key="3">
    <source>
        <dbReference type="ARBA" id="ARBA00022737"/>
    </source>
</evidence>
<dbReference type="Gene3D" id="1.25.40.10">
    <property type="entry name" value="Tetratricopeptide repeat domain"/>
    <property type="match status" value="2"/>
</dbReference>
<keyword evidence="2" id="KW-0963">Cytoplasm</keyword>
<keyword evidence="4" id="KW-0802">TPR repeat</keyword>
<dbReference type="PANTHER" id="PTHR45954:SF1">
    <property type="entry name" value="LD33695P"/>
    <property type="match status" value="1"/>
</dbReference>
<dbReference type="Pfam" id="PF13424">
    <property type="entry name" value="TPR_12"/>
    <property type="match status" value="1"/>
</dbReference>
<dbReference type="Pfam" id="PF13181">
    <property type="entry name" value="TPR_8"/>
    <property type="match status" value="2"/>
</dbReference>
<sequence length="662" mass="74209">MSYTAGILEAVRISLDVAIILLKTDRALKATEFCNKCVSLLQNFDSGTHLEISEDIINVYCAISGYTNEARYNATKLLNKLHRAGILTIQLGDKYHEQNRFEEAKQAFESALTIMKMTGHSREEAVAHGRLGVVTNNLNEKQKAIEHHKKALGIAIEMGDRQGEGASYRNLGSVYYTLGEYQTAREYHDEALAIATEIGDKEKEVISNRNLGILFRTLGINQTAKEYYEKALAIMIEIEDRKIECAIYLSLGTTHLELGKNRSAKECFDKALNLCKETGDKTIEAGASVGLATFFAFVKEKEKAKEHCEKALVITRKCGDRAIEAEVYLSVGNLNFQNLDEYDKGEDYLQKARSISIEIGDKMTEFQSLYCIANLKRSQSKIEEAKQYLCQSIEIHEHMRCLLKGNEEFEISLLEKHGRFPIEMLTKLLCKTGKFRDALYVEELGRARSLTESMAKNFSLKSTSQLIQRHDKVEDINVIPEEVYNVEVIFKKSAVPLGALPTENCENRPLGDYLMTSDGEESKEPEIIIVPDRFSYRVPFNALRDESTGKYLSDNYRIRIIPSLTTLRLIQECPADYHSQTGALVVGDPKVGSVLCKGEIRNFSRLKFARKEAEMVGQLLGVAPLLGAYATKKAVLQAIPSVSVIHIAAHGDVERGEISLSP</sequence>
<reference evidence="7" key="1">
    <citation type="journal article" date="2017" name="bioRxiv">
        <title>Comparative analysis of the genomes of Stylophora pistillata and Acropora digitifera provides evidence for extensive differences between species of corals.</title>
        <authorList>
            <person name="Voolstra C.R."/>
            <person name="Li Y."/>
            <person name="Liew Y.J."/>
            <person name="Baumgarten S."/>
            <person name="Zoccola D."/>
            <person name="Flot J.-F."/>
            <person name="Tambutte S."/>
            <person name="Allemand D."/>
            <person name="Aranda M."/>
        </authorList>
    </citation>
    <scope>NUCLEOTIDE SEQUENCE [LARGE SCALE GENOMIC DNA]</scope>
</reference>
<evidence type="ECO:0000313" key="7">
    <source>
        <dbReference type="Proteomes" id="UP000225706"/>
    </source>
</evidence>
<dbReference type="GO" id="GO:0001965">
    <property type="term" value="F:G-protein alpha-subunit binding"/>
    <property type="evidence" value="ECO:0007669"/>
    <property type="project" value="TreeGrafter"/>
</dbReference>
<feature type="repeat" description="TPR" evidence="4">
    <location>
        <begin position="245"/>
        <end position="278"/>
    </location>
</feature>
<comment type="caution">
    <text evidence="6">The sequence shown here is derived from an EMBL/GenBank/DDBJ whole genome shotgun (WGS) entry which is preliminary data.</text>
</comment>
<feature type="repeat" description="TPR" evidence="4">
    <location>
        <begin position="165"/>
        <end position="198"/>
    </location>
</feature>
<evidence type="ECO:0000256" key="4">
    <source>
        <dbReference type="PROSITE-ProRule" id="PRU00339"/>
    </source>
</evidence>
<dbReference type="InterPro" id="IPR052386">
    <property type="entry name" value="GPSM"/>
</dbReference>
<feature type="domain" description="CHAT" evidence="5">
    <location>
        <begin position="523"/>
        <end position="654"/>
    </location>
</feature>
<dbReference type="InterPro" id="IPR019734">
    <property type="entry name" value="TPR_rpt"/>
</dbReference>
<dbReference type="STRING" id="50429.A0A2B4S9U0"/>
<evidence type="ECO:0000313" key="6">
    <source>
        <dbReference type="EMBL" id="PFX27424.1"/>
    </source>
</evidence>
<dbReference type="GO" id="GO:0000132">
    <property type="term" value="P:establishment of mitotic spindle orientation"/>
    <property type="evidence" value="ECO:0007669"/>
    <property type="project" value="TreeGrafter"/>
</dbReference>
<dbReference type="GO" id="GO:0005092">
    <property type="term" value="F:GDP-dissociation inhibitor activity"/>
    <property type="evidence" value="ECO:0007669"/>
    <property type="project" value="TreeGrafter"/>
</dbReference>
<dbReference type="PANTHER" id="PTHR45954">
    <property type="entry name" value="LD33695P"/>
    <property type="match status" value="1"/>
</dbReference>
<organism evidence="6 7">
    <name type="scientific">Stylophora pistillata</name>
    <name type="common">Smooth cauliflower coral</name>
    <dbReference type="NCBI Taxonomy" id="50429"/>
    <lineage>
        <taxon>Eukaryota</taxon>
        <taxon>Metazoa</taxon>
        <taxon>Cnidaria</taxon>
        <taxon>Anthozoa</taxon>
        <taxon>Hexacorallia</taxon>
        <taxon>Scleractinia</taxon>
        <taxon>Astrocoeniina</taxon>
        <taxon>Pocilloporidae</taxon>
        <taxon>Stylophora</taxon>
    </lineage>
</organism>
<evidence type="ECO:0000259" key="5">
    <source>
        <dbReference type="Pfam" id="PF12770"/>
    </source>
</evidence>
<accession>A0A2B4S9U0</accession>
<proteinExistence type="predicted"/>
<comment type="subcellular location">
    <subcellularLocation>
        <location evidence="1">Cytoplasm</location>
    </subcellularLocation>
</comment>
<dbReference type="InterPro" id="IPR024983">
    <property type="entry name" value="CHAT_dom"/>
</dbReference>
<protein>
    <submittedName>
        <fullName evidence="6">G-protein-signaling modulator 2</fullName>
    </submittedName>
</protein>
<keyword evidence="3" id="KW-0677">Repeat</keyword>
<name>A0A2B4S9U0_STYPI</name>
<dbReference type="EMBL" id="LSMT01000104">
    <property type="protein sequence ID" value="PFX27424.1"/>
    <property type="molecule type" value="Genomic_DNA"/>
</dbReference>
<keyword evidence="7" id="KW-1185">Reference proteome</keyword>
<dbReference type="InterPro" id="IPR011990">
    <property type="entry name" value="TPR-like_helical_dom_sf"/>
</dbReference>
<dbReference type="Proteomes" id="UP000225706">
    <property type="component" value="Unassembled WGS sequence"/>
</dbReference>
<dbReference type="OrthoDB" id="286233at2759"/>
<gene>
    <name evidence="6" type="primary">GPSM2</name>
    <name evidence="6" type="ORF">AWC38_SpisGene7909</name>
</gene>
<evidence type="ECO:0000256" key="1">
    <source>
        <dbReference type="ARBA" id="ARBA00004496"/>
    </source>
</evidence>
<dbReference type="PROSITE" id="PS50005">
    <property type="entry name" value="TPR"/>
    <property type="match status" value="2"/>
</dbReference>
<dbReference type="GO" id="GO:0005938">
    <property type="term" value="C:cell cortex"/>
    <property type="evidence" value="ECO:0007669"/>
    <property type="project" value="TreeGrafter"/>
</dbReference>
<dbReference type="Pfam" id="PF12770">
    <property type="entry name" value="CHAT"/>
    <property type="match status" value="1"/>
</dbReference>
<dbReference type="SMART" id="SM00028">
    <property type="entry name" value="TPR"/>
    <property type="match status" value="9"/>
</dbReference>
<dbReference type="AlphaFoldDB" id="A0A2B4S9U0"/>
<evidence type="ECO:0000256" key="2">
    <source>
        <dbReference type="ARBA" id="ARBA00022490"/>
    </source>
</evidence>
<dbReference type="SUPFAM" id="SSF48452">
    <property type="entry name" value="TPR-like"/>
    <property type="match status" value="2"/>
</dbReference>